<dbReference type="EMBL" id="CP098827">
    <property type="protein sequence ID" value="XBO72193.1"/>
    <property type="molecule type" value="Genomic_DNA"/>
</dbReference>
<proteinExistence type="predicted"/>
<dbReference type="Gene3D" id="3.40.50.880">
    <property type="match status" value="1"/>
</dbReference>
<dbReference type="AlphaFoldDB" id="A0AAU7KMW5"/>
<dbReference type="PROSITE" id="PS51273">
    <property type="entry name" value="GATASE_TYPE_1"/>
    <property type="match status" value="1"/>
</dbReference>
<dbReference type="InterPro" id="IPR029062">
    <property type="entry name" value="Class_I_gatase-like"/>
</dbReference>
<dbReference type="NCBIfam" id="NF006562">
    <property type="entry name" value="PRK09065.1"/>
    <property type="match status" value="1"/>
</dbReference>
<dbReference type="InterPro" id="IPR044992">
    <property type="entry name" value="ChyE-like"/>
</dbReference>
<gene>
    <name evidence="2" type="ORF">NFG58_05650</name>
</gene>
<evidence type="ECO:0000259" key="1">
    <source>
        <dbReference type="Pfam" id="PF00117"/>
    </source>
</evidence>
<reference evidence="2" key="1">
    <citation type="submission" date="2022-06" db="EMBL/GenBank/DDBJ databases">
        <title>A novel DMS-producing enzyme.</title>
        <authorList>
            <person name="Zhang Y."/>
        </authorList>
    </citation>
    <scope>NUCLEOTIDE SEQUENCE</scope>
    <source>
        <strain evidence="2">RT37</strain>
    </source>
</reference>
<feature type="domain" description="Glutamine amidotransferase" evidence="1">
    <location>
        <begin position="54"/>
        <end position="208"/>
    </location>
</feature>
<dbReference type="PANTHER" id="PTHR42695:SF5">
    <property type="entry name" value="GLUTAMINE AMIDOTRANSFERASE YLR126C-RELATED"/>
    <property type="match status" value="1"/>
</dbReference>
<protein>
    <submittedName>
        <fullName evidence="2">Glutamine amidotransferase</fullName>
    </submittedName>
</protein>
<organism evidence="2">
    <name type="scientific">Halomonas sp. RT37</name>
    <dbReference type="NCBI Taxonomy" id="2950872"/>
    <lineage>
        <taxon>Bacteria</taxon>
        <taxon>Pseudomonadati</taxon>
        <taxon>Pseudomonadota</taxon>
        <taxon>Gammaproteobacteria</taxon>
        <taxon>Oceanospirillales</taxon>
        <taxon>Halomonadaceae</taxon>
        <taxon>Halomonas</taxon>
    </lineage>
</organism>
<dbReference type="InterPro" id="IPR017926">
    <property type="entry name" value="GATASE"/>
</dbReference>
<dbReference type="SUPFAM" id="SSF52317">
    <property type="entry name" value="Class I glutamine amidotransferase-like"/>
    <property type="match status" value="1"/>
</dbReference>
<dbReference type="GO" id="GO:0005829">
    <property type="term" value="C:cytosol"/>
    <property type="evidence" value="ECO:0007669"/>
    <property type="project" value="TreeGrafter"/>
</dbReference>
<dbReference type="Pfam" id="PF00117">
    <property type="entry name" value="GATase"/>
    <property type="match status" value="1"/>
</dbReference>
<name>A0AAU7KMW5_9GAMM</name>
<accession>A0AAU7KMW5</accession>
<dbReference type="RefSeq" id="WP_348827741.1">
    <property type="nucleotide sequence ID" value="NZ_CP098827.1"/>
</dbReference>
<keyword evidence="2" id="KW-0315">Glutamine amidotransferase</keyword>
<sequence length="255" mass="27752">MTHTASSPARPVEPPRLAIFKTGDSFADVVAEHGDFEDLFSARLDGFRRRGGVIEVIDVRRQPLPAISDQDGVVVTGSHAMVSDREAWSEALKPWLREALDRGLPLFGVCYGHQLMAEAFGGSAGYHPRGRECGSRTLTLTEAGRGDPLFGALPDAFAAQLTHAQSALSRPETATVLAANDHDPNQALRYGPAQYSVQFHPEFTVQVTAAYLAHQRDILVAQDEDVEALERSVVETPEASSLLDAFALTLFDRRT</sequence>
<dbReference type="CDD" id="cd01741">
    <property type="entry name" value="GATase1_1"/>
    <property type="match status" value="1"/>
</dbReference>
<evidence type="ECO:0000313" key="2">
    <source>
        <dbReference type="EMBL" id="XBO72193.1"/>
    </source>
</evidence>
<dbReference type="PANTHER" id="PTHR42695">
    <property type="entry name" value="GLUTAMINE AMIDOTRANSFERASE YLR126C-RELATED"/>
    <property type="match status" value="1"/>
</dbReference>